<evidence type="ECO:0000256" key="1">
    <source>
        <dbReference type="SAM" id="MobiDB-lite"/>
    </source>
</evidence>
<evidence type="ECO:0000313" key="2">
    <source>
        <dbReference type="EMBL" id="AUO79299.1"/>
    </source>
</evidence>
<feature type="compositionally biased region" description="Basic and acidic residues" evidence="1">
    <location>
        <begin position="88"/>
        <end position="99"/>
    </location>
</feature>
<organism evidence="2 3">
    <name type="scientific">Salinibacter phage M31CR41-2</name>
    <dbReference type="NCBI Taxonomy" id="2681614"/>
    <lineage>
        <taxon>Viruses</taxon>
        <taxon>Duplodnaviria</taxon>
        <taxon>Heunggongvirae</taxon>
        <taxon>Uroviricota</taxon>
        <taxon>Caudoviricetes</taxon>
        <taxon>Kairosalinivirus</taxon>
        <taxon>Kairosalinivirus M31CR412</taxon>
    </lineage>
</organism>
<name>A0A2I6UH41_9CAUD</name>
<accession>A0A2I6UH41</accession>
<dbReference type="GeneID" id="40236402"/>
<sequence length="144" mass="16005" precursor="true">MERPPARAILPCGFSAGGFLLSLTEALRKMVKNVIAPGTIVKIVYSPPKHDEEFVIEAMVLDAKLGKDGSPRYSVSIPDAPDSEIPDGEPHPLHGRTEQYRMTGGSLPGVTPDEFANPDAEPRHRYDRARRRRRMEEAGNEDWV</sequence>
<feature type="region of interest" description="Disordered" evidence="1">
    <location>
        <begin position="72"/>
        <end position="144"/>
    </location>
</feature>
<evidence type="ECO:0000313" key="3">
    <source>
        <dbReference type="Proteomes" id="UP000259253"/>
    </source>
</evidence>
<reference evidence="2 3" key="1">
    <citation type="submission" date="2017-07" db="EMBL/GenBank/DDBJ databases">
        <title>Characterization of ecologically diverse viruses infecting co-occurring strains of cosmopolitan hyperhalophilic Bacteroidetes.</title>
        <authorList>
            <person name="Villamor J."/>
            <person name="Ramos-Barbero M.D."/>
            <person name="Gonzalez-Torres P."/>
            <person name="Gabaldon T."/>
            <person name="Rollesso-Mora R."/>
            <person name="Meseguer I."/>
            <person name="Martinez-Garcia M."/>
            <person name="Santos F."/>
            <person name="Anton J."/>
        </authorList>
    </citation>
    <scope>NUCLEOTIDE SEQUENCE [LARGE SCALE GENOMIC DNA]</scope>
</reference>
<proteinExistence type="predicted"/>
<dbReference type="KEGG" id="vg:40236402"/>
<keyword evidence="3" id="KW-1185">Reference proteome</keyword>
<dbReference type="EMBL" id="MF580961">
    <property type="protein sequence ID" value="AUO79299.1"/>
    <property type="molecule type" value="Genomic_DNA"/>
</dbReference>
<protein>
    <submittedName>
        <fullName evidence="2">Uncharacterized protein</fullName>
    </submittedName>
</protein>
<dbReference type="RefSeq" id="YP_009639605.1">
    <property type="nucleotide sequence ID" value="NC_042352.1"/>
</dbReference>
<dbReference type="Proteomes" id="UP000259253">
    <property type="component" value="Segment"/>
</dbReference>